<feature type="transmembrane region" description="Helical" evidence="1">
    <location>
        <begin position="478"/>
        <end position="500"/>
    </location>
</feature>
<dbReference type="Proteomes" id="UP000663828">
    <property type="component" value="Unassembled WGS sequence"/>
</dbReference>
<organism evidence="2 3">
    <name type="scientific">Adineta ricciae</name>
    <name type="common">Rotifer</name>
    <dbReference type="NCBI Taxonomy" id="249248"/>
    <lineage>
        <taxon>Eukaryota</taxon>
        <taxon>Metazoa</taxon>
        <taxon>Spiralia</taxon>
        <taxon>Gnathifera</taxon>
        <taxon>Rotifera</taxon>
        <taxon>Eurotatoria</taxon>
        <taxon>Bdelloidea</taxon>
        <taxon>Adinetida</taxon>
        <taxon>Adinetidae</taxon>
        <taxon>Adineta</taxon>
    </lineage>
</organism>
<reference evidence="2" key="1">
    <citation type="submission" date="2021-02" db="EMBL/GenBank/DDBJ databases">
        <authorList>
            <person name="Nowell W R."/>
        </authorList>
    </citation>
    <scope>NUCLEOTIDE SEQUENCE</scope>
</reference>
<proteinExistence type="predicted"/>
<keyword evidence="1" id="KW-0812">Transmembrane</keyword>
<keyword evidence="3" id="KW-1185">Reference proteome</keyword>
<dbReference type="EMBL" id="CAJNOR010010418">
    <property type="protein sequence ID" value="CAF1653655.1"/>
    <property type="molecule type" value="Genomic_DNA"/>
</dbReference>
<name>A0A816ETI7_ADIRI</name>
<keyword evidence="1" id="KW-1133">Transmembrane helix</keyword>
<comment type="caution">
    <text evidence="2">The sequence shown here is derived from an EMBL/GenBank/DDBJ whole genome shotgun (WGS) entry which is preliminary data.</text>
</comment>
<sequence length="884" mass="99057">MYTKVSTDYDLYGVKIGINDRFLISADNILSLWWIEFIPHTNSSSCTLSFNLTACDFMFSISVPVADNASFVYNCVDLLGRNVIGHVTGDSTCSSFQLIDEQIISNYSTQDNFVIDIDGAGTGMYGFADDFILFYQLHPTHQLTVWPNSLDMSPRAFDIGLNQEYGVLVGYCQIAPTSAKECAFLLHLNTSILCPTSIGEFPISSILKYPWNDPRSIHYIAQSRVYSEQLALSVAITWRTQRVLIGIPSLNTVLLYALNNTTKLLGIRQNGIGYMGYGKSVTWLDANNSKIAILANIYTYATYQWVSSSVHVYDIQSDVFTDATQPILVYPNSQQILQLLMDSSFIRITSSSTGHLGVFDRLGNSMGMLSVPSGTYSDTNTSSYISRATPCTRGTTRDYTGIELCYPYSPVSSNCSSEHFCPYGAVGRVSYSVFESIEQDQDYPESPENIVFDDLLMQNMFTINVKSAHCLLVSPVSWVLFVMIIGSIIATLVVISEAFCSNRHMIRDQIKGIFKKMDLIGEGELWIGGLTSAAIIVLIVSAYSFSNAFLRQYPVEQVTKNSTFACDVTLRNAKFSTSTQKRWDSRRTTKESQPMFDLLNAQTFTLNIDLVQTAFTCIDYFYVQRIQADKITTLPITKCEMKYNETTLSLAILLPVQEISVQLILPGLKTIGAIRIGLSGPAAEAEDGRFKLMELNFASTFVSSSADQVLAESIAFPIELTQIINQTDPLDTQGLPSFGGIWSSSFTVNSDELFSNESRYTFFYRTQTNISVTIEQSIFYISNLQQPIARQTEIIFRSLLFTTVVLEVFGLLFLLIKLLMIPMFRMLSNRICRKFRTNEPSPAENLVILVIDKNKSTNTDQSQFVKQKPHRRWSTLTNITPIPK</sequence>
<feature type="transmembrane region" description="Helical" evidence="1">
    <location>
        <begin position="525"/>
        <end position="545"/>
    </location>
</feature>
<evidence type="ECO:0000313" key="2">
    <source>
        <dbReference type="EMBL" id="CAF1653655.1"/>
    </source>
</evidence>
<evidence type="ECO:0000256" key="1">
    <source>
        <dbReference type="SAM" id="Phobius"/>
    </source>
</evidence>
<accession>A0A816ETI7</accession>
<evidence type="ECO:0000313" key="3">
    <source>
        <dbReference type="Proteomes" id="UP000663828"/>
    </source>
</evidence>
<dbReference type="AlphaFoldDB" id="A0A816ETI7"/>
<feature type="transmembrane region" description="Helical" evidence="1">
    <location>
        <begin position="794"/>
        <end position="820"/>
    </location>
</feature>
<gene>
    <name evidence="2" type="ORF">XAT740_LOCUS55490</name>
</gene>
<keyword evidence="1" id="KW-0472">Membrane</keyword>
<protein>
    <submittedName>
        <fullName evidence="2">Uncharacterized protein</fullName>
    </submittedName>
</protein>